<comment type="caution">
    <text evidence="1">The sequence shown here is derived from an EMBL/GenBank/DDBJ whole genome shotgun (WGS) entry which is preliminary data.</text>
</comment>
<proteinExistence type="predicted"/>
<evidence type="ECO:0000313" key="2">
    <source>
        <dbReference type="Proteomes" id="UP000712281"/>
    </source>
</evidence>
<protein>
    <submittedName>
        <fullName evidence="1">Uncharacterized protein</fullName>
    </submittedName>
</protein>
<dbReference type="EMBL" id="QGKW02001911">
    <property type="protein sequence ID" value="KAF2568707.1"/>
    <property type="molecule type" value="Genomic_DNA"/>
</dbReference>
<reference evidence="1" key="1">
    <citation type="submission" date="2019-12" db="EMBL/GenBank/DDBJ databases">
        <title>Genome sequencing and annotation of Brassica cretica.</title>
        <authorList>
            <person name="Studholme D.J."/>
            <person name="Sarris P.F."/>
        </authorList>
    </citation>
    <scope>NUCLEOTIDE SEQUENCE</scope>
    <source>
        <strain evidence="1">PFS-001/15</strain>
        <tissue evidence="1">Leaf</tissue>
    </source>
</reference>
<evidence type="ECO:0000313" key="1">
    <source>
        <dbReference type="EMBL" id="KAF2568707.1"/>
    </source>
</evidence>
<dbReference type="AlphaFoldDB" id="A0A8S9IHQ1"/>
<gene>
    <name evidence="1" type="ORF">F2Q68_00025626</name>
</gene>
<dbReference type="Proteomes" id="UP000712281">
    <property type="component" value="Unassembled WGS sequence"/>
</dbReference>
<sequence>MPGDSIPIFIAHHAPVSTPADRNSNTRIRESQFAFLLGVSGSVEFLHQIVGFKVLFGSSGAPTAGTPDTSLPSSFQPLHLAPVGSSIKSLRRASPLFE</sequence>
<accession>A0A8S9IHQ1</accession>
<organism evidence="1 2">
    <name type="scientific">Brassica cretica</name>
    <name type="common">Mustard</name>
    <dbReference type="NCBI Taxonomy" id="69181"/>
    <lineage>
        <taxon>Eukaryota</taxon>
        <taxon>Viridiplantae</taxon>
        <taxon>Streptophyta</taxon>
        <taxon>Embryophyta</taxon>
        <taxon>Tracheophyta</taxon>
        <taxon>Spermatophyta</taxon>
        <taxon>Magnoliopsida</taxon>
        <taxon>eudicotyledons</taxon>
        <taxon>Gunneridae</taxon>
        <taxon>Pentapetalae</taxon>
        <taxon>rosids</taxon>
        <taxon>malvids</taxon>
        <taxon>Brassicales</taxon>
        <taxon>Brassicaceae</taxon>
        <taxon>Brassiceae</taxon>
        <taxon>Brassica</taxon>
    </lineage>
</organism>
<name>A0A8S9IHQ1_BRACR</name>